<keyword evidence="1" id="KW-0472">Membrane</keyword>
<name>A0A0G4HHF8_9ALVE</name>
<dbReference type="VEuPathDB" id="CryptoDB:Cvel_27658"/>
<dbReference type="SUPFAM" id="SSF103473">
    <property type="entry name" value="MFS general substrate transporter"/>
    <property type="match status" value="1"/>
</dbReference>
<evidence type="ECO:0008006" key="3">
    <source>
        <dbReference type="Google" id="ProtNLM"/>
    </source>
</evidence>
<keyword evidence="1" id="KW-0812">Transmembrane</keyword>
<protein>
    <recommendedName>
        <fullName evidence="3">Major facilitator superfamily (MFS) profile domain-containing protein</fullName>
    </recommendedName>
</protein>
<organism evidence="2">
    <name type="scientific">Chromera velia CCMP2878</name>
    <dbReference type="NCBI Taxonomy" id="1169474"/>
    <lineage>
        <taxon>Eukaryota</taxon>
        <taxon>Sar</taxon>
        <taxon>Alveolata</taxon>
        <taxon>Colpodellida</taxon>
        <taxon>Chromeraceae</taxon>
        <taxon>Chromera</taxon>
    </lineage>
</organism>
<gene>
    <name evidence="2" type="ORF">Cvel_27658</name>
</gene>
<dbReference type="InterPro" id="IPR036259">
    <property type="entry name" value="MFS_trans_sf"/>
</dbReference>
<evidence type="ECO:0000256" key="1">
    <source>
        <dbReference type="SAM" id="Phobius"/>
    </source>
</evidence>
<dbReference type="Gene3D" id="1.20.1250.20">
    <property type="entry name" value="MFS general substrate transporter like domains"/>
    <property type="match status" value="1"/>
</dbReference>
<accession>A0A0G4HHF8</accession>
<sequence length="130" mass="13651">MSVTGPAREKTSAPEAELALSQIPTDAESQVKEEGDPPGRWRALVLLGFSVLCGLSTWYSANTVIPDLEREWGLSGGLSVWLSAVVPVGFVIGALCSAWWSVVDRVGGRRFIALGCLASAVCNGLMACGV</sequence>
<feature type="transmembrane region" description="Helical" evidence="1">
    <location>
        <begin position="41"/>
        <end position="61"/>
    </location>
</feature>
<proteinExistence type="predicted"/>
<evidence type="ECO:0000313" key="2">
    <source>
        <dbReference type="EMBL" id="CEM43580.1"/>
    </source>
</evidence>
<dbReference type="AlphaFoldDB" id="A0A0G4HHF8"/>
<keyword evidence="1" id="KW-1133">Transmembrane helix</keyword>
<reference evidence="2" key="1">
    <citation type="submission" date="2014-11" db="EMBL/GenBank/DDBJ databases">
        <authorList>
            <person name="Otto D Thomas"/>
            <person name="Naeem Raeece"/>
        </authorList>
    </citation>
    <scope>NUCLEOTIDE SEQUENCE</scope>
</reference>
<feature type="transmembrane region" description="Helical" evidence="1">
    <location>
        <begin position="81"/>
        <end position="102"/>
    </location>
</feature>
<dbReference type="EMBL" id="CDMZ01002719">
    <property type="protein sequence ID" value="CEM43580.1"/>
    <property type="molecule type" value="Genomic_DNA"/>
</dbReference>